<dbReference type="InterPro" id="IPR036928">
    <property type="entry name" value="AS_sf"/>
</dbReference>
<dbReference type="Proteomes" id="UP001169027">
    <property type="component" value="Unassembled WGS sequence"/>
</dbReference>
<dbReference type="Pfam" id="PF01425">
    <property type="entry name" value="Amidase"/>
    <property type="match status" value="2"/>
</dbReference>
<dbReference type="RefSeq" id="WP_301807216.1">
    <property type="nucleotide sequence ID" value="NZ_JAUJZH010000005.1"/>
</dbReference>
<dbReference type="InterPro" id="IPR052739">
    <property type="entry name" value="FAAH2"/>
</dbReference>
<comment type="caution">
    <text evidence="2">The sequence shown here is derived from an EMBL/GenBank/DDBJ whole genome shotgun (WGS) entry which is preliminary data.</text>
</comment>
<sequence length="460" mass="48314">MPYATTRELVEALHSGKTSAATLLADSIARIEQFDPALNAVAVRDFERARVAALAADAALARGDRRPLLGVPVTVKEAFNVEGLPTTWGIPGTGQPPAAEDAVLVRRLKAAGAIVIGKTNVAMQLADWQSSNPVYGRTNNPWDLARTPGGSSGGGAAALAAGYVSLEFGSDLVGSLRVPAHFCGVFAHKPTHGLVPMRGSAPPGTPALSADPWVDLAVVGPMARSAADLALALDAIAGPDDAQAIAYRLALPPSRHAALADFRVLLLDTHPLVPTSAAVRSALQRLADGLARAGCRVERGSPLLPDLARVASLWGQLLWAQLGADMPGAEAGISHRDWIHADRMRAATAHRWRALFAQWDVVLCPVSPTPAFPHDPGEMETRRLRIDDHEIAYKDQSPWSSLATLTGLPATAMPIGLSEEGLPVGVQIIGPYLEDRTTIAFAEAVERAFGGFVPPPGYGG</sequence>
<dbReference type="EMBL" id="JAUKVY010000005">
    <property type="protein sequence ID" value="MDO1532492.1"/>
    <property type="molecule type" value="Genomic_DNA"/>
</dbReference>
<evidence type="ECO:0000313" key="3">
    <source>
        <dbReference type="Proteomes" id="UP001169027"/>
    </source>
</evidence>
<proteinExistence type="predicted"/>
<protein>
    <submittedName>
        <fullName evidence="2">Amidase family protein</fullName>
    </submittedName>
</protein>
<keyword evidence="3" id="KW-1185">Reference proteome</keyword>
<evidence type="ECO:0000259" key="1">
    <source>
        <dbReference type="Pfam" id="PF01425"/>
    </source>
</evidence>
<organism evidence="2 3">
    <name type="scientific">Variovorax ginsengisoli</name>
    <dbReference type="NCBI Taxonomy" id="363844"/>
    <lineage>
        <taxon>Bacteria</taxon>
        <taxon>Pseudomonadati</taxon>
        <taxon>Pseudomonadota</taxon>
        <taxon>Betaproteobacteria</taxon>
        <taxon>Burkholderiales</taxon>
        <taxon>Comamonadaceae</taxon>
        <taxon>Variovorax</taxon>
    </lineage>
</organism>
<gene>
    <name evidence="2" type="ORF">Q2T77_09340</name>
</gene>
<evidence type="ECO:0000313" key="2">
    <source>
        <dbReference type="EMBL" id="MDO1532492.1"/>
    </source>
</evidence>
<reference evidence="2" key="1">
    <citation type="submission" date="2023-06" db="EMBL/GenBank/DDBJ databases">
        <authorList>
            <person name="Jiang Y."/>
            <person name="Liu Q."/>
        </authorList>
    </citation>
    <scope>NUCLEOTIDE SEQUENCE</scope>
    <source>
        <strain evidence="2">CGMCC 1.12090</strain>
    </source>
</reference>
<dbReference type="PANTHER" id="PTHR43372:SF4">
    <property type="entry name" value="FATTY-ACID AMIDE HYDROLASE 2"/>
    <property type="match status" value="1"/>
</dbReference>
<feature type="domain" description="Amidase" evidence="1">
    <location>
        <begin position="24"/>
        <end position="318"/>
    </location>
</feature>
<dbReference type="PANTHER" id="PTHR43372">
    <property type="entry name" value="FATTY-ACID AMIDE HYDROLASE"/>
    <property type="match status" value="1"/>
</dbReference>
<name>A0ABT8S3E2_9BURK</name>
<feature type="domain" description="Amidase" evidence="1">
    <location>
        <begin position="335"/>
        <end position="438"/>
    </location>
</feature>
<accession>A0ABT8S3E2</accession>
<dbReference type="SUPFAM" id="SSF75304">
    <property type="entry name" value="Amidase signature (AS) enzymes"/>
    <property type="match status" value="1"/>
</dbReference>
<dbReference type="InterPro" id="IPR023631">
    <property type="entry name" value="Amidase_dom"/>
</dbReference>
<dbReference type="Gene3D" id="3.90.1300.10">
    <property type="entry name" value="Amidase signature (AS) domain"/>
    <property type="match status" value="1"/>
</dbReference>